<accession>A0A9P6UJ41</accession>
<dbReference type="OrthoDB" id="2374315at2759"/>
<comment type="caution">
    <text evidence="1">The sequence shown here is derived from an EMBL/GenBank/DDBJ whole genome shotgun (WGS) entry which is preliminary data.</text>
</comment>
<evidence type="ECO:0000313" key="1">
    <source>
        <dbReference type="EMBL" id="KAG0304003.1"/>
    </source>
</evidence>
<reference evidence="1" key="1">
    <citation type="journal article" date="2020" name="Fungal Divers.">
        <title>Resolving the Mortierellaceae phylogeny through synthesis of multi-gene phylogenetics and phylogenomics.</title>
        <authorList>
            <person name="Vandepol N."/>
            <person name="Liber J."/>
            <person name="Desiro A."/>
            <person name="Na H."/>
            <person name="Kennedy M."/>
            <person name="Barry K."/>
            <person name="Grigoriev I.V."/>
            <person name="Miller A.N."/>
            <person name="O'Donnell K."/>
            <person name="Stajich J.E."/>
            <person name="Bonito G."/>
        </authorList>
    </citation>
    <scope>NUCLEOTIDE SEQUENCE</scope>
    <source>
        <strain evidence="1">REB-010B</strain>
    </source>
</reference>
<dbReference type="EMBL" id="JAAAIP010001766">
    <property type="protein sequence ID" value="KAG0304003.1"/>
    <property type="molecule type" value="Genomic_DNA"/>
</dbReference>
<keyword evidence="2" id="KW-1185">Reference proteome</keyword>
<name>A0A9P6UJ41_9FUNG</name>
<evidence type="ECO:0000313" key="2">
    <source>
        <dbReference type="Proteomes" id="UP000738325"/>
    </source>
</evidence>
<gene>
    <name evidence="1" type="ORF">BGZ99_002531</name>
</gene>
<organism evidence="1 2">
    <name type="scientific">Dissophora globulifera</name>
    <dbReference type="NCBI Taxonomy" id="979702"/>
    <lineage>
        <taxon>Eukaryota</taxon>
        <taxon>Fungi</taxon>
        <taxon>Fungi incertae sedis</taxon>
        <taxon>Mucoromycota</taxon>
        <taxon>Mortierellomycotina</taxon>
        <taxon>Mortierellomycetes</taxon>
        <taxon>Mortierellales</taxon>
        <taxon>Mortierellaceae</taxon>
        <taxon>Dissophora</taxon>
    </lineage>
</organism>
<dbReference type="Proteomes" id="UP000738325">
    <property type="component" value="Unassembled WGS sequence"/>
</dbReference>
<protein>
    <submittedName>
        <fullName evidence="1">Uncharacterized protein</fullName>
    </submittedName>
</protein>
<proteinExistence type="predicted"/>
<dbReference type="AlphaFoldDB" id="A0A9P6UJ41"/>
<sequence>MEHCPTLEELVVGQSFDMSSTQMQQILSSSPRLHTFVTLLDNGLPELKVMSFAAKLPHFMANDFIDLDPASDALKPWECESSLRIFYAKILGIPRSDVTTDYRGVPRLDVLQETYPGQTQELQSRVYERLARFTRLEKLGLGHDDRDFDSVDFDEQSDDTDYQYDCLEMTLKSGLEILEGLKQLEELNVMRMTTRIGVDEVKWMRRNWPNLRTISGLDIGYGMENKIVPKMEDEMEDEVEAARWLKEEWPQLISTHYVIYQ</sequence>